<evidence type="ECO:0000256" key="1">
    <source>
        <dbReference type="SAM" id="MobiDB-lite"/>
    </source>
</evidence>
<dbReference type="AlphaFoldDB" id="A0A921TZ28"/>
<evidence type="ECO:0000313" key="3">
    <source>
        <dbReference type="Proteomes" id="UP000807115"/>
    </source>
</evidence>
<sequence length="284" mass="30663">MSAFFFPARSSPIRFPALSLSLRVRCFSPVHLSASSSVPPPQSDSRGRRRHGRRACRGRGGRASHPLHRIPVLACPMLHSHLLPGFPVHASSPARSARPAPPWPPSMLRPRWASLPSTSLYPRPCVPDASLLFASRLPRPRLLPSQIRAAGAAMAVEHAAATVGEPPPAATTQPPAKGVKVPAAAAGQRSVPTPHEAERGMREITITCRGRTCLRPAPGTCPRCARPPPRRSRQRRASRCQRRPGRGLCPRLTRQSGGCGRSPSPTEGEPAFDRRWEPVLAAPP</sequence>
<evidence type="ECO:0000313" key="2">
    <source>
        <dbReference type="EMBL" id="KAG0512335.1"/>
    </source>
</evidence>
<feature type="compositionally biased region" description="Basic residues" evidence="1">
    <location>
        <begin position="228"/>
        <end position="245"/>
    </location>
</feature>
<dbReference type="EMBL" id="CM027689">
    <property type="protein sequence ID" value="KAG0512335.1"/>
    <property type="molecule type" value="Genomic_DNA"/>
</dbReference>
<feature type="region of interest" description="Disordered" evidence="1">
    <location>
        <begin position="32"/>
        <end position="63"/>
    </location>
</feature>
<organism evidence="2 3">
    <name type="scientific">Sorghum bicolor</name>
    <name type="common">Sorghum</name>
    <name type="synonym">Sorghum vulgare</name>
    <dbReference type="NCBI Taxonomy" id="4558"/>
    <lineage>
        <taxon>Eukaryota</taxon>
        <taxon>Viridiplantae</taxon>
        <taxon>Streptophyta</taxon>
        <taxon>Embryophyta</taxon>
        <taxon>Tracheophyta</taxon>
        <taxon>Spermatophyta</taxon>
        <taxon>Magnoliopsida</taxon>
        <taxon>Liliopsida</taxon>
        <taxon>Poales</taxon>
        <taxon>Poaceae</taxon>
        <taxon>PACMAD clade</taxon>
        <taxon>Panicoideae</taxon>
        <taxon>Andropogonodae</taxon>
        <taxon>Andropogoneae</taxon>
        <taxon>Sorghinae</taxon>
        <taxon>Sorghum</taxon>
    </lineage>
</organism>
<accession>A0A921TZ28</accession>
<protein>
    <submittedName>
        <fullName evidence="2">Uncharacterized protein</fullName>
    </submittedName>
</protein>
<reference evidence="2" key="1">
    <citation type="journal article" date="2019" name="BMC Genomics">
        <title>A new reference genome for Sorghum bicolor reveals high levels of sequence similarity between sweet and grain genotypes: implications for the genetics of sugar metabolism.</title>
        <authorList>
            <person name="Cooper E.A."/>
            <person name="Brenton Z.W."/>
            <person name="Flinn B.S."/>
            <person name="Jenkins J."/>
            <person name="Shu S."/>
            <person name="Flowers D."/>
            <person name="Luo F."/>
            <person name="Wang Y."/>
            <person name="Xia P."/>
            <person name="Barry K."/>
            <person name="Daum C."/>
            <person name="Lipzen A."/>
            <person name="Yoshinaga Y."/>
            <person name="Schmutz J."/>
            <person name="Saski C."/>
            <person name="Vermerris W."/>
            <person name="Kresovich S."/>
        </authorList>
    </citation>
    <scope>NUCLEOTIDE SEQUENCE</scope>
</reference>
<feature type="region of interest" description="Disordered" evidence="1">
    <location>
        <begin position="221"/>
        <end position="284"/>
    </location>
</feature>
<gene>
    <name evidence="2" type="ORF">BDA96_10G004500</name>
</gene>
<proteinExistence type="predicted"/>
<dbReference type="Proteomes" id="UP000807115">
    <property type="component" value="Chromosome 10"/>
</dbReference>
<reference evidence="2" key="2">
    <citation type="submission" date="2020-10" db="EMBL/GenBank/DDBJ databases">
        <authorList>
            <person name="Cooper E.A."/>
            <person name="Brenton Z.W."/>
            <person name="Flinn B.S."/>
            <person name="Jenkins J."/>
            <person name="Shu S."/>
            <person name="Flowers D."/>
            <person name="Luo F."/>
            <person name="Wang Y."/>
            <person name="Xia P."/>
            <person name="Barry K."/>
            <person name="Daum C."/>
            <person name="Lipzen A."/>
            <person name="Yoshinaga Y."/>
            <person name="Schmutz J."/>
            <person name="Saski C."/>
            <person name="Vermerris W."/>
            <person name="Kresovich S."/>
        </authorList>
    </citation>
    <scope>NUCLEOTIDE SEQUENCE</scope>
</reference>
<comment type="caution">
    <text evidence="2">The sequence shown here is derived from an EMBL/GenBank/DDBJ whole genome shotgun (WGS) entry which is preliminary data.</text>
</comment>
<feature type="compositionally biased region" description="Basic residues" evidence="1">
    <location>
        <begin position="47"/>
        <end position="63"/>
    </location>
</feature>
<name>A0A921TZ28_SORBI</name>